<dbReference type="InterPro" id="IPR000648">
    <property type="entry name" value="Oxysterol-bd"/>
</dbReference>
<dbReference type="PANTHER" id="PTHR10972">
    <property type="entry name" value="OXYSTEROL-BINDING PROTEIN-RELATED"/>
    <property type="match status" value="1"/>
</dbReference>
<evidence type="ECO:0000256" key="2">
    <source>
        <dbReference type="ARBA" id="ARBA00022553"/>
    </source>
</evidence>
<organism evidence="5 6">
    <name type="scientific">Grifola frondosa</name>
    <name type="common">Maitake</name>
    <name type="synonym">Polyporus frondosus</name>
    <dbReference type="NCBI Taxonomy" id="5627"/>
    <lineage>
        <taxon>Eukaryota</taxon>
        <taxon>Fungi</taxon>
        <taxon>Dikarya</taxon>
        <taxon>Basidiomycota</taxon>
        <taxon>Agaricomycotina</taxon>
        <taxon>Agaricomycetes</taxon>
        <taxon>Polyporales</taxon>
        <taxon>Grifolaceae</taxon>
        <taxon>Grifola</taxon>
    </lineage>
</organism>
<dbReference type="GO" id="GO:0030011">
    <property type="term" value="P:maintenance of cell polarity"/>
    <property type="evidence" value="ECO:0007669"/>
    <property type="project" value="TreeGrafter"/>
</dbReference>
<evidence type="ECO:0000313" key="6">
    <source>
        <dbReference type="Proteomes" id="UP000092993"/>
    </source>
</evidence>
<feature type="region of interest" description="Disordered" evidence="4">
    <location>
        <begin position="320"/>
        <end position="347"/>
    </location>
</feature>
<dbReference type="Proteomes" id="UP000092993">
    <property type="component" value="Unassembled WGS sequence"/>
</dbReference>
<dbReference type="GO" id="GO:0032934">
    <property type="term" value="F:sterol binding"/>
    <property type="evidence" value="ECO:0007669"/>
    <property type="project" value="TreeGrafter"/>
</dbReference>
<sequence length="394" mass="45357">MLQRMAEDMEFSECLDAAYAEEDPHRRIAFVAGFAMSNYSSTIGRIAKPFNPMLSETFEYVRFDKDYRYMSEQVSHHPPISACWAESPLWRYYGEVDAQNKFMGKSFEIRPTGIAHADLLLPEERAPDYPKARGLNCKGRVVEHYSWKKVTTNVSGFILGSPTIDHYGEMVITNHRTLDQCVLTFKPRGWRGKDAYEISGYVMDSEGTVTYEIAGRWNSQLVARQVGTGFGQLHPDVPIRGASSPNLSEEYILLWRNSVKPPAPFNLTPFAITLNDCPEDTLKPFLCPTDCRLRPDQRAFELGKYELANDLKNEQEELQRATRRAREEGSLPPHTPRWFSSQTEPDTGERVWAPSMVDDMLEYWIEREKVWQARQAHEARGWIDVDPIFIEDEP</sequence>
<dbReference type="GO" id="GO:0006887">
    <property type="term" value="P:exocytosis"/>
    <property type="evidence" value="ECO:0007669"/>
    <property type="project" value="TreeGrafter"/>
</dbReference>
<dbReference type="OrthoDB" id="1854502at2759"/>
<dbReference type="SUPFAM" id="SSF144000">
    <property type="entry name" value="Oxysterol-binding protein-like"/>
    <property type="match status" value="1"/>
</dbReference>
<dbReference type="InterPro" id="IPR018494">
    <property type="entry name" value="Oxysterol-bd_CS"/>
</dbReference>
<dbReference type="PANTHER" id="PTHR10972:SF205">
    <property type="entry name" value="OXYSTEROL-BINDING PROTEIN 1"/>
    <property type="match status" value="1"/>
</dbReference>
<accession>A0A1C7MQ92</accession>
<dbReference type="EMBL" id="LUGG01000001">
    <property type="protein sequence ID" value="OBZ78599.1"/>
    <property type="molecule type" value="Genomic_DNA"/>
</dbReference>
<dbReference type="OMA" id="RPSNCNE"/>
<dbReference type="STRING" id="5627.A0A1C7MQ92"/>
<comment type="similarity">
    <text evidence="1 3">Belongs to the OSBP family.</text>
</comment>
<evidence type="ECO:0000256" key="1">
    <source>
        <dbReference type="ARBA" id="ARBA00008842"/>
    </source>
</evidence>
<dbReference type="GO" id="GO:0005829">
    <property type="term" value="C:cytosol"/>
    <property type="evidence" value="ECO:0007669"/>
    <property type="project" value="TreeGrafter"/>
</dbReference>
<comment type="caution">
    <text evidence="5">The sequence shown here is derived from an EMBL/GenBank/DDBJ whole genome shotgun (WGS) entry which is preliminary data.</text>
</comment>
<dbReference type="PROSITE" id="PS01013">
    <property type="entry name" value="OSBP"/>
    <property type="match status" value="1"/>
</dbReference>
<dbReference type="AlphaFoldDB" id="A0A1C7MQ92"/>
<dbReference type="GO" id="GO:0006897">
    <property type="term" value="P:endocytosis"/>
    <property type="evidence" value="ECO:0007669"/>
    <property type="project" value="TreeGrafter"/>
</dbReference>
<evidence type="ECO:0000256" key="4">
    <source>
        <dbReference type="SAM" id="MobiDB-lite"/>
    </source>
</evidence>
<keyword evidence="6" id="KW-1185">Reference proteome</keyword>
<feature type="compositionally biased region" description="Basic and acidic residues" evidence="4">
    <location>
        <begin position="320"/>
        <end position="329"/>
    </location>
</feature>
<dbReference type="Gene3D" id="2.40.160.120">
    <property type="match status" value="1"/>
</dbReference>
<gene>
    <name evidence="5" type="ORF">A0H81_00027</name>
</gene>
<evidence type="ECO:0000256" key="3">
    <source>
        <dbReference type="RuleBase" id="RU003844"/>
    </source>
</evidence>
<dbReference type="InterPro" id="IPR037239">
    <property type="entry name" value="OSBP_sf"/>
</dbReference>
<dbReference type="FunFam" id="2.40.160.120:FF:000017">
    <property type="entry name" value="Oxysterol-binding protein homolog C2F12.05c"/>
    <property type="match status" value="1"/>
</dbReference>
<name>A0A1C7MQ92_GRIFR</name>
<dbReference type="GO" id="GO:0034727">
    <property type="term" value="P:piecemeal microautophagy of the nucleus"/>
    <property type="evidence" value="ECO:0007669"/>
    <property type="project" value="TreeGrafter"/>
</dbReference>
<keyword evidence="2" id="KW-0597">Phosphoprotein</keyword>
<evidence type="ECO:0000313" key="5">
    <source>
        <dbReference type="EMBL" id="OBZ78599.1"/>
    </source>
</evidence>
<dbReference type="GO" id="GO:0005635">
    <property type="term" value="C:nuclear envelope"/>
    <property type="evidence" value="ECO:0007669"/>
    <property type="project" value="TreeGrafter"/>
</dbReference>
<dbReference type="GO" id="GO:0097038">
    <property type="term" value="C:perinuclear endoplasmic reticulum"/>
    <property type="evidence" value="ECO:0007669"/>
    <property type="project" value="TreeGrafter"/>
</dbReference>
<dbReference type="FunFam" id="3.30.70.3490:FF:000033">
    <property type="match status" value="1"/>
</dbReference>
<proteinExistence type="inferred from homology"/>
<dbReference type="Pfam" id="PF01237">
    <property type="entry name" value="Oxysterol_BP"/>
    <property type="match status" value="1"/>
</dbReference>
<reference evidence="5 6" key="1">
    <citation type="submission" date="2016-03" db="EMBL/GenBank/DDBJ databases">
        <title>Whole genome sequencing of Grifola frondosa 9006-11.</title>
        <authorList>
            <person name="Min B."/>
            <person name="Park H."/>
            <person name="Kim J.-G."/>
            <person name="Cho H."/>
            <person name="Oh Y.-L."/>
            <person name="Kong W.-S."/>
            <person name="Choi I.-G."/>
        </authorList>
    </citation>
    <scope>NUCLEOTIDE SEQUENCE [LARGE SCALE GENOMIC DNA]</scope>
    <source>
        <strain evidence="5 6">9006-11</strain>
    </source>
</reference>
<dbReference type="GO" id="GO:0005886">
    <property type="term" value="C:plasma membrane"/>
    <property type="evidence" value="ECO:0007669"/>
    <property type="project" value="TreeGrafter"/>
</dbReference>
<protein>
    <submittedName>
        <fullName evidence="5">Oxysterol-binding C2F12.05c</fullName>
    </submittedName>
</protein>